<keyword evidence="3" id="KW-1185">Reference proteome</keyword>
<protein>
    <submittedName>
        <fullName evidence="2">Xylose isomerase</fullName>
    </submittedName>
</protein>
<dbReference type="EMBL" id="QZEW01000094">
    <property type="protein sequence ID" value="RJL06699.1"/>
    <property type="molecule type" value="Genomic_DNA"/>
</dbReference>
<accession>A0A419A1D7</accession>
<dbReference type="Proteomes" id="UP000283587">
    <property type="component" value="Unassembled WGS sequence"/>
</dbReference>
<evidence type="ECO:0000313" key="3">
    <source>
        <dbReference type="Proteomes" id="UP000283587"/>
    </source>
</evidence>
<dbReference type="InterPro" id="IPR014621">
    <property type="entry name" value="UCP036778_sugar_epimerase"/>
</dbReference>
<dbReference type="PANTHER" id="PTHR12110">
    <property type="entry name" value="HYDROXYPYRUVATE ISOMERASE"/>
    <property type="match status" value="1"/>
</dbReference>
<proteinExistence type="predicted"/>
<dbReference type="PIRSF" id="PIRSF036778">
    <property type="entry name" value="UCP036778"/>
    <property type="match status" value="1"/>
</dbReference>
<reference evidence="3" key="1">
    <citation type="submission" date="2018-09" db="EMBL/GenBank/DDBJ databases">
        <title>Paracoccus onubensis nov. sp. a moderate halophilic bacterium isolated from Gruta de las Maravillas (Aracena, Spain).</title>
        <authorList>
            <person name="Jurado V."/>
            <person name="Gutierrez-Patricio S."/>
            <person name="Gonzalez-Pimentel J.L."/>
            <person name="Miller A.Z."/>
            <person name="Laiz L."/>
            <person name="Saiz-Jimenez C."/>
        </authorList>
    </citation>
    <scope>NUCLEOTIDE SEQUENCE [LARGE SCALE GENOMIC DNA]</scope>
    <source>
        <strain evidence="3">DSM 26381</strain>
    </source>
</reference>
<dbReference type="Pfam" id="PF01261">
    <property type="entry name" value="AP_endonuc_2"/>
    <property type="match status" value="1"/>
</dbReference>
<feature type="domain" description="Xylose isomerase-like TIM barrel" evidence="1">
    <location>
        <begin position="21"/>
        <end position="257"/>
    </location>
</feature>
<dbReference type="GO" id="GO:0016853">
    <property type="term" value="F:isomerase activity"/>
    <property type="evidence" value="ECO:0007669"/>
    <property type="project" value="UniProtKB-KW"/>
</dbReference>
<evidence type="ECO:0000259" key="1">
    <source>
        <dbReference type="Pfam" id="PF01261"/>
    </source>
</evidence>
<gene>
    <name evidence="2" type="ORF">D3P05_18055</name>
</gene>
<dbReference type="InterPro" id="IPR013022">
    <property type="entry name" value="Xyl_isomerase-like_TIM-brl"/>
</dbReference>
<dbReference type="PANTHER" id="PTHR12110:SF21">
    <property type="entry name" value="XYLOSE ISOMERASE-LIKE TIM BARREL DOMAIN-CONTAINING PROTEIN"/>
    <property type="match status" value="1"/>
</dbReference>
<comment type="caution">
    <text evidence="2">The sequence shown here is derived from an EMBL/GenBank/DDBJ whole genome shotgun (WGS) entry which is preliminary data.</text>
</comment>
<dbReference type="SUPFAM" id="SSF51658">
    <property type="entry name" value="Xylose isomerase-like"/>
    <property type="match status" value="1"/>
</dbReference>
<organism evidence="2 3">
    <name type="scientific">Paracoccus siganidrum</name>
    <dbReference type="NCBI Taxonomy" id="1276757"/>
    <lineage>
        <taxon>Bacteria</taxon>
        <taxon>Pseudomonadati</taxon>
        <taxon>Pseudomonadota</taxon>
        <taxon>Alphaproteobacteria</taxon>
        <taxon>Rhodobacterales</taxon>
        <taxon>Paracoccaceae</taxon>
        <taxon>Paracoccus</taxon>
    </lineage>
</organism>
<dbReference type="InterPro" id="IPR036237">
    <property type="entry name" value="Xyl_isomerase-like_sf"/>
</dbReference>
<evidence type="ECO:0000313" key="2">
    <source>
        <dbReference type="EMBL" id="RJL06699.1"/>
    </source>
</evidence>
<dbReference type="Gene3D" id="3.20.20.150">
    <property type="entry name" value="Divalent-metal-dependent TIM barrel enzymes"/>
    <property type="match status" value="1"/>
</dbReference>
<dbReference type="OrthoDB" id="2274384at2"/>
<name>A0A419A1D7_9RHOB</name>
<dbReference type="InterPro" id="IPR050312">
    <property type="entry name" value="IolE/XylAMocC-like"/>
</dbReference>
<keyword evidence="2" id="KW-0413">Isomerase</keyword>
<dbReference type="AlphaFoldDB" id="A0A419A1D7"/>
<sequence length="274" mass="29460">MRFAINHIAAPKLPLADFFAMTRRLGATEVEIRNDIPDVLGSMDPAHVRAEAERQGVTILSINALYPFNVWSGDLPARAVAMADYARAAGAKALVMCPLNDGTPVSFDDLVAALVAMRPILAERGLTGLVEPLGFPVSSLRKKATAIEAIEAAGGEGVYKLMHDTFHHHLAGETEFFPEWTGLVHISGVSDPAVAVEDMLDAHRVLVDGTDRLENLAQVRVLLEAGYDGPFSFEPFAAEIHDLADPEAALQDSIDFVTTEVSCSSLEEVRDASA</sequence>
<dbReference type="RefSeq" id="WP_119900195.1">
    <property type="nucleotide sequence ID" value="NZ_QNRC01000050.1"/>
</dbReference>